<evidence type="ECO:0000313" key="4">
    <source>
        <dbReference type="EMBL" id="KAK9767649.1"/>
    </source>
</evidence>
<feature type="compositionally biased region" description="Basic and acidic residues" evidence="2">
    <location>
        <begin position="397"/>
        <end position="407"/>
    </location>
</feature>
<keyword evidence="4" id="KW-0131">Cell cycle</keyword>
<keyword evidence="1" id="KW-0342">GTP-binding</keyword>
<sequence length="466" mass="53305">MARSLSTRRRNQPTPFNIMVVGNTGLGKTTFIDTCIKSLELDGQYINNRDKIDSPLYDSTKDIITRKVTTTNQGLRLALNFLDTPGLVANGTLNAQYELILDYIKSLLFLRLQEETRLKRSTRPKEEQVHVCLFFVQPNKVRVSETELTFAKSLSRYVNIIPVIGKADTCTVSELRQVKSVVQRDFRNNDIPIFDFPDEEEEEEEKYHQNQELRLLLPFALVSSEEIRPKGPEGTNVLGREYSWGVVECFNPNHSDMAYLKRALLETHLHILKELTYLRLYEDYRTEQLLNDLKHKSIEYSRERDVRSSKKIQAKPLDGEIIESKLDASFDSGFSWDSTSQNINPESFHHVDTSVLPDICQLTNQPHESHQSSPSCCTDLLKSYGTSSSKSKSLLHHNNDPPTHLEKSNQVGQGRHKSLPVLTFKIPESLPTDQEEPVRPGAKNEPALNPQKIKRNAKRRISNCVM</sequence>
<dbReference type="InterPro" id="IPR030379">
    <property type="entry name" value="G_SEPTIN_dom"/>
</dbReference>
<feature type="compositionally biased region" description="Basic residues" evidence="2">
    <location>
        <begin position="452"/>
        <end position="466"/>
    </location>
</feature>
<dbReference type="SUPFAM" id="SSF52540">
    <property type="entry name" value="P-loop containing nucleoside triphosphate hydrolases"/>
    <property type="match status" value="1"/>
</dbReference>
<keyword evidence="1" id="KW-0547">Nucleotide-binding</keyword>
<dbReference type="EMBL" id="JASJQH010000064">
    <property type="protein sequence ID" value="KAK9767649.1"/>
    <property type="molecule type" value="Genomic_DNA"/>
</dbReference>
<feature type="region of interest" description="Disordered" evidence="2">
    <location>
        <begin position="388"/>
        <end position="414"/>
    </location>
</feature>
<evidence type="ECO:0000313" key="5">
    <source>
        <dbReference type="Proteomes" id="UP001479436"/>
    </source>
</evidence>
<reference evidence="4 5" key="1">
    <citation type="submission" date="2023-04" db="EMBL/GenBank/DDBJ databases">
        <title>Genome of Basidiobolus ranarum AG-B5.</title>
        <authorList>
            <person name="Stajich J.E."/>
            <person name="Carter-House D."/>
            <person name="Gryganskyi A."/>
        </authorList>
    </citation>
    <scope>NUCLEOTIDE SEQUENCE [LARGE SCALE GENOMIC DNA]</scope>
    <source>
        <strain evidence="4 5">AG-B5</strain>
    </source>
</reference>
<dbReference type="Gene3D" id="3.40.50.300">
    <property type="entry name" value="P-loop containing nucleotide triphosphate hydrolases"/>
    <property type="match status" value="1"/>
</dbReference>
<dbReference type="PROSITE" id="PS51719">
    <property type="entry name" value="G_SEPTIN"/>
    <property type="match status" value="1"/>
</dbReference>
<comment type="similarity">
    <text evidence="1">Belongs to the TRAFAC class TrmE-Era-EngA-EngB-Septin-like GTPase superfamily. Septin GTPase family.</text>
</comment>
<name>A0ABR2X1M9_9FUNG</name>
<accession>A0ABR2X1M9</accession>
<feature type="region of interest" description="Disordered" evidence="2">
    <location>
        <begin position="427"/>
        <end position="466"/>
    </location>
</feature>
<evidence type="ECO:0000256" key="2">
    <source>
        <dbReference type="SAM" id="MobiDB-lite"/>
    </source>
</evidence>
<dbReference type="GO" id="GO:0051301">
    <property type="term" value="P:cell division"/>
    <property type="evidence" value="ECO:0007669"/>
    <property type="project" value="UniProtKB-KW"/>
</dbReference>
<comment type="caution">
    <text evidence="4">The sequence shown here is derived from an EMBL/GenBank/DDBJ whole genome shotgun (WGS) entry which is preliminary data.</text>
</comment>
<feature type="domain" description="Septin-type G" evidence="3">
    <location>
        <begin position="12"/>
        <end position="291"/>
    </location>
</feature>
<keyword evidence="4" id="KW-0132">Cell division</keyword>
<proteinExistence type="inferred from homology"/>
<dbReference type="Pfam" id="PF00735">
    <property type="entry name" value="Septin"/>
    <property type="match status" value="1"/>
</dbReference>
<protein>
    <submittedName>
        <fullName evidence="4">Cell division control protein 11</fullName>
    </submittedName>
</protein>
<dbReference type="PANTHER" id="PTHR18884">
    <property type="entry name" value="SEPTIN"/>
    <property type="match status" value="1"/>
</dbReference>
<evidence type="ECO:0000259" key="3">
    <source>
        <dbReference type="PROSITE" id="PS51719"/>
    </source>
</evidence>
<gene>
    <name evidence="4" type="primary">CDC11_1</name>
    <name evidence="4" type="ORF">K7432_002414</name>
</gene>
<organism evidence="4 5">
    <name type="scientific">Basidiobolus ranarum</name>
    <dbReference type="NCBI Taxonomy" id="34480"/>
    <lineage>
        <taxon>Eukaryota</taxon>
        <taxon>Fungi</taxon>
        <taxon>Fungi incertae sedis</taxon>
        <taxon>Zoopagomycota</taxon>
        <taxon>Entomophthoromycotina</taxon>
        <taxon>Basidiobolomycetes</taxon>
        <taxon>Basidiobolales</taxon>
        <taxon>Basidiobolaceae</taxon>
        <taxon>Basidiobolus</taxon>
    </lineage>
</organism>
<dbReference type="Proteomes" id="UP001479436">
    <property type="component" value="Unassembled WGS sequence"/>
</dbReference>
<dbReference type="InterPro" id="IPR027417">
    <property type="entry name" value="P-loop_NTPase"/>
</dbReference>
<keyword evidence="5" id="KW-1185">Reference proteome</keyword>
<evidence type="ECO:0000256" key="1">
    <source>
        <dbReference type="RuleBase" id="RU004560"/>
    </source>
</evidence>